<proteinExistence type="predicted"/>
<evidence type="ECO:0000256" key="1">
    <source>
        <dbReference type="SAM" id="MobiDB-lite"/>
    </source>
</evidence>
<keyword evidence="3" id="KW-1185">Reference proteome</keyword>
<evidence type="ECO:0000313" key="3">
    <source>
        <dbReference type="Proteomes" id="UP000765509"/>
    </source>
</evidence>
<dbReference type="EMBL" id="AVOT02013892">
    <property type="protein sequence ID" value="MBW0496897.1"/>
    <property type="molecule type" value="Genomic_DNA"/>
</dbReference>
<organism evidence="2 3">
    <name type="scientific">Austropuccinia psidii MF-1</name>
    <dbReference type="NCBI Taxonomy" id="1389203"/>
    <lineage>
        <taxon>Eukaryota</taxon>
        <taxon>Fungi</taxon>
        <taxon>Dikarya</taxon>
        <taxon>Basidiomycota</taxon>
        <taxon>Pucciniomycotina</taxon>
        <taxon>Pucciniomycetes</taxon>
        <taxon>Pucciniales</taxon>
        <taxon>Sphaerophragmiaceae</taxon>
        <taxon>Austropuccinia</taxon>
    </lineage>
</organism>
<dbReference type="AlphaFoldDB" id="A0A9Q3D7E7"/>
<dbReference type="Proteomes" id="UP000765509">
    <property type="component" value="Unassembled WGS sequence"/>
</dbReference>
<reference evidence="2" key="1">
    <citation type="submission" date="2021-03" db="EMBL/GenBank/DDBJ databases">
        <title>Draft genome sequence of rust myrtle Austropuccinia psidii MF-1, a brazilian biotype.</title>
        <authorList>
            <person name="Quecine M.C."/>
            <person name="Pachon D.M.R."/>
            <person name="Bonatelli M.L."/>
            <person name="Correr F.H."/>
            <person name="Franceschini L.M."/>
            <person name="Leite T.F."/>
            <person name="Margarido G.R.A."/>
            <person name="Almeida C.A."/>
            <person name="Ferrarezi J.A."/>
            <person name="Labate C.A."/>
        </authorList>
    </citation>
    <scope>NUCLEOTIDE SEQUENCE</scope>
    <source>
        <strain evidence="2">MF-1</strain>
    </source>
</reference>
<evidence type="ECO:0000313" key="2">
    <source>
        <dbReference type="EMBL" id="MBW0496897.1"/>
    </source>
</evidence>
<name>A0A9Q3D7E7_9BASI</name>
<gene>
    <name evidence="2" type="ORF">O181_036612</name>
</gene>
<sequence length="136" mass="15360">MSPALEKKGPVASNSSKPAPEMSKDNPKGPQNKQRGPKDNQGKGKGKASWHRPYPQGYRLPKLQPSARDSVFIMARTLISWRFKMENAFESDIFNSEKDEPLTWFLKQKNSLSALHPDISDSIINMKKFRKCGGEL</sequence>
<accession>A0A9Q3D7E7</accession>
<comment type="caution">
    <text evidence="2">The sequence shown here is derived from an EMBL/GenBank/DDBJ whole genome shotgun (WGS) entry which is preliminary data.</text>
</comment>
<feature type="region of interest" description="Disordered" evidence="1">
    <location>
        <begin position="1"/>
        <end position="62"/>
    </location>
</feature>
<protein>
    <submittedName>
        <fullName evidence="2">Uncharacterized protein</fullName>
    </submittedName>
</protein>